<dbReference type="STRING" id="537970.HCAN_1404"/>
<name>C5ZY91_9HELI</name>
<dbReference type="Gene3D" id="3.90.870.10">
    <property type="entry name" value="DHBP synthase"/>
    <property type="match status" value="1"/>
</dbReference>
<proteinExistence type="predicted"/>
<evidence type="ECO:0000313" key="3">
    <source>
        <dbReference type="Proteomes" id="UP000007032"/>
    </source>
</evidence>
<accession>C5ZY91</accession>
<protein>
    <recommendedName>
        <fullName evidence="1">YrdC-like domain-containing protein</fullName>
    </recommendedName>
</protein>
<gene>
    <name evidence="2" type="ORF">HCAN_1404</name>
</gene>
<evidence type="ECO:0000259" key="1">
    <source>
        <dbReference type="Pfam" id="PF01300"/>
    </source>
</evidence>
<evidence type="ECO:0000313" key="2">
    <source>
        <dbReference type="EMBL" id="EES90109.1"/>
    </source>
</evidence>
<reference evidence="2 3" key="1">
    <citation type="journal article" date="2009" name="J. Bacteriol.">
        <title>Genome sequence of the emerging pathogen Helicobacter canadensis.</title>
        <authorList>
            <person name="Loman N.J."/>
            <person name="Snyder L.A."/>
            <person name="Linton J.D."/>
            <person name="Langdon R."/>
            <person name="Lawson A.J."/>
            <person name="Weinstock G.M."/>
            <person name="Wren B.W."/>
            <person name="Pallen M.J."/>
        </authorList>
    </citation>
    <scope>NUCLEOTIDE SEQUENCE [LARGE SCALE GENOMIC DNA]</scope>
    <source>
        <strain evidence="2 3">MIT 98-5491</strain>
    </source>
</reference>
<keyword evidence="3" id="KW-1185">Reference proteome</keyword>
<dbReference type="InterPro" id="IPR017945">
    <property type="entry name" value="DHBP_synth_RibB-like_a/b_dom"/>
</dbReference>
<dbReference type="GO" id="GO:0003725">
    <property type="term" value="F:double-stranded RNA binding"/>
    <property type="evidence" value="ECO:0007669"/>
    <property type="project" value="InterPro"/>
</dbReference>
<dbReference type="Pfam" id="PF01300">
    <property type="entry name" value="Sua5_yciO_yrdC"/>
    <property type="match status" value="1"/>
</dbReference>
<sequence>MVFEESVFLAQSDTTTGLLCLDSKKLNLKKGRQSNQRVIVTLGSFQKLGELVRIPQKYKKMIRNSQKTTFIYRGKNSLVNHSLGIRVVRDSLHNEFLRFFPYLYSTSANPHKQNFNLEFALKSADVWIMDKRGFMPSKASRIFKVGNNNLRIVR</sequence>
<dbReference type="eggNOG" id="COG0009">
    <property type="taxonomic scope" value="Bacteria"/>
</dbReference>
<dbReference type="HOGENOM" id="CLU_117136_0_0_7"/>
<dbReference type="AlphaFoldDB" id="C5ZY91"/>
<feature type="domain" description="YrdC-like" evidence="1">
    <location>
        <begin position="9"/>
        <end position="154"/>
    </location>
</feature>
<dbReference type="EMBL" id="CM000776">
    <property type="protein sequence ID" value="EES90109.1"/>
    <property type="molecule type" value="Genomic_DNA"/>
</dbReference>
<organism evidence="2 3">
    <name type="scientific">Helicobacter canadensis MIT 98-5491</name>
    <dbReference type="NCBI Taxonomy" id="537970"/>
    <lineage>
        <taxon>Bacteria</taxon>
        <taxon>Pseudomonadati</taxon>
        <taxon>Campylobacterota</taxon>
        <taxon>Epsilonproteobacteria</taxon>
        <taxon>Campylobacterales</taxon>
        <taxon>Helicobacteraceae</taxon>
        <taxon>Helicobacter</taxon>
    </lineage>
</organism>
<dbReference type="Proteomes" id="UP000007032">
    <property type="component" value="Chromosome"/>
</dbReference>
<dbReference type="InterPro" id="IPR006070">
    <property type="entry name" value="Sua5-like_dom"/>
</dbReference>
<dbReference type="SUPFAM" id="SSF55821">
    <property type="entry name" value="YrdC/RibB"/>
    <property type="match status" value="1"/>
</dbReference>